<sequence>MIKLVSFCLLVLTTDIYAQESVLNSDYLKNNSLKDLATEYFEQLNLAQDSVKIHINNSQGFPNHCNRFFIERTFYKIPWGKLTLPVRCNEKKYYLQIEVQVTGGYWVTKQKVAKNSVLKITMLTKKRGLINRLPSGVIRQKSAWDGQVSLYSLSQDSPITHTMLRKPWLIQAGQTITVSTSGQQFQINATGQALNNATTGQSVRVRMNNGRIITAIASHQGMATILSLLD</sequence>
<dbReference type="Proteomes" id="UP000053226">
    <property type="component" value="Unassembled WGS sequence"/>
</dbReference>
<dbReference type="AlphaFoldDB" id="A0A0N0IA22"/>
<proteinExistence type="inferred from homology"/>
<keyword evidence="1" id="KW-1005">Bacterial flagellum biogenesis</keyword>
<evidence type="ECO:0000259" key="2">
    <source>
        <dbReference type="Pfam" id="PF13144"/>
    </source>
</evidence>
<keyword evidence="3" id="KW-0969">Cilium</keyword>
<dbReference type="GO" id="GO:0044780">
    <property type="term" value="P:bacterial-type flagellum assembly"/>
    <property type="evidence" value="ECO:0007669"/>
    <property type="project" value="InterPro"/>
</dbReference>
<keyword evidence="3" id="KW-0282">Flagellum</keyword>
<dbReference type="Pfam" id="PF13144">
    <property type="entry name" value="ChapFlgA"/>
    <property type="match status" value="1"/>
</dbReference>
<keyword evidence="1" id="KW-0574">Periplasm</keyword>
<accession>A0A0N0IA22</accession>
<keyword evidence="3" id="KW-0966">Cell projection</keyword>
<dbReference type="RefSeq" id="WP_053908755.1">
    <property type="nucleotide sequence ID" value="NZ_CAWMUS010000022.1"/>
</dbReference>
<dbReference type="InterPro" id="IPR017585">
    <property type="entry name" value="SAF_FlgA"/>
</dbReference>
<dbReference type="PANTHER" id="PTHR36307">
    <property type="entry name" value="FLAGELLA BASAL BODY P-RING FORMATION PROTEIN FLGA"/>
    <property type="match status" value="1"/>
</dbReference>
<dbReference type="GO" id="GO:0042597">
    <property type="term" value="C:periplasmic space"/>
    <property type="evidence" value="ECO:0007669"/>
    <property type="project" value="UniProtKB-SubCell"/>
</dbReference>
<dbReference type="NCBIfam" id="TIGR03170">
    <property type="entry name" value="flgA_cterm"/>
    <property type="match status" value="1"/>
</dbReference>
<dbReference type="Gene3D" id="2.30.30.760">
    <property type="match status" value="1"/>
</dbReference>
<organism evidence="3 4">
    <name type="scientific">Moellerella wisconsensis ATCC 35017</name>
    <dbReference type="NCBI Taxonomy" id="1354267"/>
    <lineage>
        <taxon>Bacteria</taxon>
        <taxon>Pseudomonadati</taxon>
        <taxon>Pseudomonadota</taxon>
        <taxon>Gammaproteobacteria</taxon>
        <taxon>Enterobacterales</taxon>
        <taxon>Morganellaceae</taxon>
        <taxon>Moellerella</taxon>
    </lineage>
</organism>
<comment type="subcellular location">
    <subcellularLocation>
        <location evidence="1">Periplasm</location>
    </subcellularLocation>
</comment>
<dbReference type="Gene3D" id="3.90.1210.10">
    <property type="entry name" value="Antifreeze-like/N-acetylneuraminic acid synthase C-terminal domain"/>
    <property type="match status" value="1"/>
</dbReference>
<evidence type="ECO:0000256" key="1">
    <source>
        <dbReference type="RuleBase" id="RU362063"/>
    </source>
</evidence>
<keyword evidence="4" id="KW-1185">Reference proteome</keyword>
<gene>
    <name evidence="3" type="ORF">M992_2345</name>
</gene>
<evidence type="ECO:0000313" key="3">
    <source>
        <dbReference type="EMBL" id="KPD02341.1"/>
    </source>
</evidence>
<dbReference type="PANTHER" id="PTHR36307:SF1">
    <property type="entry name" value="FLAGELLA BASAL BODY P-RING FORMATION PROTEIN FLGA"/>
    <property type="match status" value="1"/>
</dbReference>
<dbReference type="CDD" id="cd11614">
    <property type="entry name" value="SAF_CpaB_FlgA_like"/>
    <property type="match status" value="1"/>
</dbReference>
<reference evidence="3 4" key="1">
    <citation type="submission" date="2015-07" db="EMBL/GenBank/DDBJ databases">
        <title>ATOL: Assembling a taxonomically balanced genome-scale reconstruction of the evolutionary history of the Enterobacteriaceae.</title>
        <authorList>
            <person name="Plunkett G.III."/>
            <person name="Neeno-Eckwall E.C."/>
            <person name="Glasner J.D."/>
            <person name="Perna N.T."/>
        </authorList>
    </citation>
    <scope>NUCLEOTIDE SEQUENCE [LARGE SCALE GENOMIC DNA]</scope>
    <source>
        <strain evidence="3 4">ATCC 35017</strain>
    </source>
</reference>
<protein>
    <recommendedName>
        <fullName evidence="1">Flagella basal body P-ring formation protein FlgA</fullName>
    </recommendedName>
</protein>
<comment type="similarity">
    <text evidence="1">Belongs to the FlgA family.</text>
</comment>
<feature type="domain" description="Flagella basal body P-ring formation protein FlgA SAF" evidence="2">
    <location>
        <begin position="105"/>
        <end position="224"/>
    </location>
</feature>
<dbReference type="EMBL" id="LGAA01000022">
    <property type="protein sequence ID" value="KPD02341.1"/>
    <property type="molecule type" value="Genomic_DNA"/>
</dbReference>
<evidence type="ECO:0000313" key="4">
    <source>
        <dbReference type="Proteomes" id="UP000053226"/>
    </source>
</evidence>
<comment type="function">
    <text evidence="1">Involved in the assembly process of the P-ring formation. It may associate with FlgF on the rod constituting a structure essential for the P-ring assembly or may act as a modulator protein for the P-ring assembly.</text>
</comment>
<name>A0A0N0IA22_9GAMM</name>
<dbReference type="InterPro" id="IPR039246">
    <property type="entry name" value="Flagellar_FlgA"/>
</dbReference>
<comment type="caution">
    <text evidence="3">The sequence shown here is derived from an EMBL/GenBank/DDBJ whole genome shotgun (WGS) entry which is preliminary data.</text>
</comment>